<evidence type="ECO:0000256" key="2">
    <source>
        <dbReference type="ARBA" id="ARBA00022679"/>
    </source>
</evidence>
<sequence length="287" mass="31527">MMREEEAIRQSDGMPVTVATLCDDLRRLGLQAGMTVLVHASLSRLGWVCGGPVAVILALEEVLGSGGTLVMPTHSADLSDPAAWVAPPVPEPWWPVIRDHMPAYDPALTPSRRMGTIAETFRRQPGVVRSQHPQVSFAAWGRHAEWIVADHTYHVNLGEGSPLARLYDRAGFVLLLGVGHANNTSLHLAEYRANFPQKQTIMTGAPVMLDGQRQWVTWTDLDWNDHDFAQIGADFAEATGLEQRGTVGVGTGILVPQRPLVDYAIAWMERLRIDERDGFNAEAGRGK</sequence>
<dbReference type="InterPro" id="IPR028345">
    <property type="entry name" value="Antibiotic_NAT-like"/>
</dbReference>
<name>A0ABS4D613_9CHLR</name>
<accession>A0ABS4D613</accession>
<dbReference type="InterPro" id="IPR003679">
    <property type="entry name" value="Amioglycoside_AcTrfase"/>
</dbReference>
<evidence type="ECO:0000256" key="1">
    <source>
        <dbReference type="ARBA" id="ARBA00006383"/>
    </source>
</evidence>
<dbReference type="Proteomes" id="UP001193081">
    <property type="component" value="Unassembled WGS sequence"/>
</dbReference>
<keyword evidence="6" id="KW-1185">Reference proteome</keyword>
<evidence type="ECO:0000256" key="3">
    <source>
        <dbReference type="ARBA" id="ARBA00023315"/>
    </source>
</evidence>
<evidence type="ECO:0000313" key="5">
    <source>
        <dbReference type="EMBL" id="MBP1464868.1"/>
    </source>
</evidence>
<comment type="catalytic activity">
    <reaction evidence="4">
        <text>a 2-deoxystreptamine antibiotic + acetyl-CoA = an N(3)-acetyl-2-deoxystreptamine antibiotic + CoA + H(+)</text>
        <dbReference type="Rhea" id="RHEA:12665"/>
        <dbReference type="ChEBI" id="CHEBI:15378"/>
        <dbReference type="ChEBI" id="CHEBI:57287"/>
        <dbReference type="ChEBI" id="CHEBI:57288"/>
        <dbReference type="ChEBI" id="CHEBI:57921"/>
        <dbReference type="ChEBI" id="CHEBI:77452"/>
        <dbReference type="EC" id="2.3.1.81"/>
    </reaction>
</comment>
<keyword evidence="2 4" id="KW-0808">Transferase</keyword>
<dbReference type="EC" id="2.3.1.-" evidence="4"/>
<dbReference type="SUPFAM" id="SSF110710">
    <property type="entry name" value="TTHA0583/YokD-like"/>
    <property type="match status" value="1"/>
</dbReference>
<comment type="similarity">
    <text evidence="1 4">Belongs to the antibiotic N-acetyltransferase family.</text>
</comment>
<proteinExistence type="inferred from homology"/>
<protein>
    <recommendedName>
        <fullName evidence="4">Aminoglycoside N(3)-acetyltransferase</fullName>
        <ecNumber evidence="4">2.3.1.-</ecNumber>
    </recommendedName>
</protein>
<dbReference type="PANTHER" id="PTHR11104">
    <property type="entry name" value="AMINOGLYCOSIDE N3-ACETYLTRANSFERASE"/>
    <property type="match status" value="1"/>
</dbReference>
<dbReference type="Pfam" id="PF02522">
    <property type="entry name" value="Antibiotic_NAT"/>
    <property type="match status" value="1"/>
</dbReference>
<reference evidence="5 6" key="1">
    <citation type="submission" date="2021-03" db="EMBL/GenBank/DDBJ databases">
        <authorList>
            <person name="Grouzdev D.S."/>
        </authorList>
    </citation>
    <scope>NUCLEOTIDE SEQUENCE [LARGE SCALE GENOMIC DNA]</scope>
    <source>
        <strain evidence="5 6">M50-1</strain>
    </source>
</reference>
<evidence type="ECO:0000313" key="6">
    <source>
        <dbReference type="Proteomes" id="UP001193081"/>
    </source>
</evidence>
<keyword evidence="4" id="KW-0046">Antibiotic resistance</keyword>
<dbReference type="EMBL" id="SIJK02000004">
    <property type="protein sequence ID" value="MBP1464868.1"/>
    <property type="molecule type" value="Genomic_DNA"/>
</dbReference>
<comment type="caution">
    <text evidence="5">The sequence shown here is derived from an EMBL/GenBank/DDBJ whole genome shotgun (WGS) entry which is preliminary data.</text>
</comment>
<organism evidence="5 6">
    <name type="scientific">Candidatus Chloroploca mongolica</name>
    <dbReference type="NCBI Taxonomy" id="2528176"/>
    <lineage>
        <taxon>Bacteria</taxon>
        <taxon>Bacillati</taxon>
        <taxon>Chloroflexota</taxon>
        <taxon>Chloroflexia</taxon>
        <taxon>Chloroflexales</taxon>
        <taxon>Chloroflexineae</taxon>
        <taxon>Oscillochloridaceae</taxon>
        <taxon>Candidatus Chloroploca</taxon>
    </lineage>
</organism>
<dbReference type="PANTHER" id="PTHR11104:SF0">
    <property type="entry name" value="SPBETA PROPHAGE-DERIVED AMINOGLYCOSIDE N(3')-ACETYLTRANSFERASE-LIKE PROTEIN YOKD"/>
    <property type="match status" value="1"/>
</dbReference>
<gene>
    <name evidence="5" type="ORF">EYB53_004005</name>
</gene>
<evidence type="ECO:0000256" key="4">
    <source>
        <dbReference type="RuleBase" id="RU365031"/>
    </source>
</evidence>
<keyword evidence="3 4" id="KW-0012">Acyltransferase</keyword>